<dbReference type="PANTHER" id="PTHR43328">
    <property type="entry name" value="ACETYLTRANSFERASE-RELATED"/>
    <property type="match status" value="1"/>
</dbReference>
<gene>
    <name evidence="2" type="ORF">D3250_07265</name>
</gene>
<dbReference type="InterPro" id="IPR016181">
    <property type="entry name" value="Acyl_CoA_acyltransferase"/>
</dbReference>
<dbReference type="SUPFAM" id="SSF55729">
    <property type="entry name" value="Acyl-CoA N-acyltransferases (Nat)"/>
    <property type="match status" value="1"/>
</dbReference>
<dbReference type="OrthoDB" id="9801656at2"/>
<keyword evidence="3" id="KW-1185">Reference proteome</keyword>
<dbReference type="Proteomes" id="UP000266615">
    <property type="component" value="Unassembled WGS sequence"/>
</dbReference>
<evidence type="ECO:0000313" key="2">
    <source>
        <dbReference type="EMBL" id="RJN31904.1"/>
    </source>
</evidence>
<dbReference type="PROSITE" id="PS51186">
    <property type="entry name" value="GNAT"/>
    <property type="match status" value="1"/>
</dbReference>
<feature type="domain" description="N-acetyltransferase" evidence="1">
    <location>
        <begin position="15"/>
        <end position="166"/>
    </location>
</feature>
<dbReference type="AlphaFoldDB" id="A0A3A4FAS8"/>
<evidence type="ECO:0000313" key="3">
    <source>
        <dbReference type="Proteomes" id="UP000266615"/>
    </source>
</evidence>
<sequence length="169" mass="19268">MSRPQADVKEPSMEITLRDVQAEDLDQFFAFQQDADAAHMAGFAPTNPRDRSIFDHHWGELLNDKRSLVRTIDVDGQAAGSIAVFRDGDIHEVMFWTDKQFWGNGVTTTAFDQFLEEFTERPLRARVVTDNVGTLKILESRGFTEIGEEQVFSNARAQVITEKLFELTR</sequence>
<comment type="caution">
    <text evidence="2">The sequence shown here is derived from an EMBL/GenBank/DDBJ whole genome shotgun (WGS) entry which is preliminary data.</text>
</comment>
<dbReference type="Gene3D" id="3.40.630.30">
    <property type="match status" value="1"/>
</dbReference>
<keyword evidence="2" id="KW-0808">Transferase</keyword>
<protein>
    <submittedName>
        <fullName evidence="2">N-acetyltransferase</fullName>
    </submittedName>
</protein>
<reference evidence="2 3" key="1">
    <citation type="submission" date="2018-09" db="EMBL/GenBank/DDBJ databases">
        <title>Nesterenkonia natronophila sp. nov., an alkaliphilic actinobacteriume isolated from a soda lake, and emended description of the genus Nesterenkonia.</title>
        <authorList>
            <person name="Menes R.J."/>
            <person name="Iriarte A."/>
        </authorList>
    </citation>
    <scope>NUCLEOTIDE SEQUENCE [LARGE SCALE GENOMIC DNA]</scope>
    <source>
        <strain evidence="2 3">M8</strain>
    </source>
</reference>
<dbReference type="GO" id="GO:0016747">
    <property type="term" value="F:acyltransferase activity, transferring groups other than amino-acyl groups"/>
    <property type="evidence" value="ECO:0007669"/>
    <property type="project" value="InterPro"/>
</dbReference>
<accession>A0A3A4FAS8</accession>
<proteinExistence type="predicted"/>
<organism evidence="2 3">
    <name type="scientific">Nesterenkonia natronophila</name>
    <dbReference type="NCBI Taxonomy" id="2174932"/>
    <lineage>
        <taxon>Bacteria</taxon>
        <taxon>Bacillati</taxon>
        <taxon>Actinomycetota</taxon>
        <taxon>Actinomycetes</taxon>
        <taxon>Micrococcales</taxon>
        <taxon>Micrococcaceae</taxon>
        <taxon>Nesterenkonia</taxon>
    </lineage>
</organism>
<dbReference type="EMBL" id="QYZP01000002">
    <property type="protein sequence ID" value="RJN31904.1"/>
    <property type="molecule type" value="Genomic_DNA"/>
</dbReference>
<dbReference type="InterPro" id="IPR000182">
    <property type="entry name" value="GNAT_dom"/>
</dbReference>
<dbReference type="Pfam" id="PF13302">
    <property type="entry name" value="Acetyltransf_3"/>
    <property type="match status" value="1"/>
</dbReference>
<evidence type="ECO:0000259" key="1">
    <source>
        <dbReference type="PROSITE" id="PS51186"/>
    </source>
</evidence>
<name>A0A3A4FAS8_9MICC</name>
<dbReference type="PANTHER" id="PTHR43328:SF1">
    <property type="entry name" value="N-ACETYLTRANSFERASE DOMAIN-CONTAINING PROTEIN"/>
    <property type="match status" value="1"/>
</dbReference>